<evidence type="ECO:0000256" key="1">
    <source>
        <dbReference type="SAM" id="Coils"/>
    </source>
</evidence>
<name>X6LR20_RETFI</name>
<gene>
    <name evidence="3" type="ORF">RFI_33805</name>
</gene>
<dbReference type="AlphaFoldDB" id="X6LR20"/>
<dbReference type="EMBL" id="ASPP01032888">
    <property type="protein sequence ID" value="ETO03597.1"/>
    <property type="molecule type" value="Genomic_DNA"/>
</dbReference>
<proteinExistence type="predicted"/>
<dbReference type="Proteomes" id="UP000023152">
    <property type="component" value="Unassembled WGS sequence"/>
</dbReference>
<accession>X6LR20</accession>
<keyword evidence="2" id="KW-0472">Membrane</keyword>
<sequence>NQKELLEKQQASETKRIRIERELGQSKTEAKRLQRQIEELEKKAQQSQLYQQRVLNGHLLQSSQTNGLGRYRFKHDSQLKQQLMTKHTVRVKEFWNTIEKLKRVHDHCANFNDPKHHTFVETIIVYEKKLAKLQKPMGVGKKDDTLGGCFAKQKHLIKAIVVAFFFFFVLLFTCYLSLLFDCF</sequence>
<evidence type="ECO:0000256" key="2">
    <source>
        <dbReference type="SAM" id="Phobius"/>
    </source>
</evidence>
<reference evidence="3 4" key="1">
    <citation type="journal article" date="2013" name="Curr. Biol.">
        <title>The Genome of the Foraminiferan Reticulomyxa filosa.</title>
        <authorList>
            <person name="Glockner G."/>
            <person name="Hulsmann N."/>
            <person name="Schleicher M."/>
            <person name="Noegel A.A."/>
            <person name="Eichinger L."/>
            <person name="Gallinger C."/>
            <person name="Pawlowski J."/>
            <person name="Sierra R."/>
            <person name="Euteneuer U."/>
            <person name="Pillet L."/>
            <person name="Moustafa A."/>
            <person name="Platzer M."/>
            <person name="Groth M."/>
            <person name="Szafranski K."/>
            <person name="Schliwa M."/>
        </authorList>
    </citation>
    <scope>NUCLEOTIDE SEQUENCE [LARGE SCALE GENOMIC DNA]</scope>
</reference>
<keyword evidence="4" id="KW-1185">Reference proteome</keyword>
<comment type="caution">
    <text evidence="3">The sequence shown here is derived from an EMBL/GenBank/DDBJ whole genome shotgun (WGS) entry which is preliminary data.</text>
</comment>
<organism evidence="3 4">
    <name type="scientific">Reticulomyxa filosa</name>
    <dbReference type="NCBI Taxonomy" id="46433"/>
    <lineage>
        <taxon>Eukaryota</taxon>
        <taxon>Sar</taxon>
        <taxon>Rhizaria</taxon>
        <taxon>Retaria</taxon>
        <taxon>Foraminifera</taxon>
        <taxon>Monothalamids</taxon>
        <taxon>Reticulomyxidae</taxon>
        <taxon>Reticulomyxa</taxon>
    </lineage>
</organism>
<feature type="non-terminal residue" evidence="3">
    <location>
        <position position="1"/>
    </location>
</feature>
<keyword evidence="2" id="KW-1133">Transmembrane helix</keyword>
<evidence type="ECO:0000313" key="4">
    <source>
        <dbReference type="Proteomes" id="UP000023152"/>
    </source>
</evidence>
<keyword evidence="1" id="KW-0175">Coiled coil</keyword>
<protein>
    <submittedName>
        <fullName evidence="3">Uncharacterized protein</fullName>
    </submittedName>
</protein>
<feature type="non-terminal residue" evidence="3">
    <location>
        <position position="183"/>
    </location>
</feature>
<evidence type="ECO:0000313" key="3">
    <source>
        <dbReference type="EMBL" id="ETO03597.1"/>
    </source>
</evidence>
<feature type="transmembrane region" description="Helical" evidence="2">
    <location>
        <begin position="160"/>
        <end position="180"/>
    </location>
</feature>
<keyword evidence="2" id="KW-0812">Transmembrane</keyword>
<feature type="coiled-coil region" evidence="1">
    <location>
        <begin position="16"/>
        <end position="53"/>
    </location>
</feature>